<proteinExistence type="predicted"/>
<sequence length="131" mass="14929">MSSRGSTPARPRSSRGPLPTCHLQEVEGHSTPNGTNWHHENQPTPDNHQPQHSHELLAPQALPKRGAPSNHFHHFGEWLDPSMADESHWTCCCHQQEPLDPLLPINEIYWTYHSSHCPHYHHQSEPLMTPG</sequence>
<dbReference type="EMBL" id="JACASF010000004">
    <property type="protein sequence ID" value="KAF6480813.1"/>
    <property type="molecule type" value="Genomic_DNA"/>
</dbReference>
<feature type="region of interest" description="Disordered" evidence="1">
    <location>
        <begin position="1"/>
        <end position="72"/>
    </location>
</feature>
<dbReference type="Proteomes" id="UP000550707">
    <property type="component" value="Unassembled WGS sequence"/>
</dbReference>
<accession>A0A7J8I8A8</accession>
<name>A0A7J8I8A8_MOLMO</name>
<reference evidence="2 3" key="1">
    <citation type="journal article" date="2020" name="Nature">
        <title>Six reference-quality genomes reveal evolution of bat adaptations.</title>
        <authorList>
            <person name="Jebb D."/>
            <person name="Huang Z."/>
            <person name="Pippel M."/>
            <person name="Hughes G.M."/>
            <person name="Lavrichenko K."/>
            <person name="Devanna P."/>
            <person name="Winkler S."/>
            <person name="Jermiin L.S."/>
            <person name="Skirmuntt E.C."/>
            <person name="Katzourakis A."/>
            <person name="Burkitt-Gray L."/>
            <person name="Ray D.A."/>
            <person name="Sullivan K.A.M."/>
            <person name="Roscito J.G."/>
            <person name="Kirilenko B.M."/>
            <person name="Davalos L.M."/>
            <person name="Corthals A.P."/>
            <person name="Power M.L."/>
            <person name="Jones G."/>
            <person name="Ransome R.D."/>
            <person name="Dechmann D.K.N."/>
            <person name="Locatelli A.G."/>
            <person name="Puechmaille S.J."/>
            <person name="Fedrigo O."/>
            <person name="Jarvis E.D."/>
            <person name="Hiller M."/>
            <person name="Vernes S.C."/>
            <person name="Myers E.W."/>
            <person name="Teeling E.C."/>
        </authorList>
    </citation>
    <scope>NUCLEOTIDE SEQUENCE [LARGE SCALE GENOMIC DNA]</scope>
    <source>
        <strain evidence="2">MMolMol1</strain>
        <tissue evidence="2">Muscle</tissue>
    </source>
</reference>
<organism evidence="2 3">
    <name type="scientific">Molossus molossus</name>
    <name type="common">Pallas' mastiff bat</name>
    <name type="synonym">Vespertilio molossus</name>
    <dbReference type="NCBI Taxonomy" id="27622"/>
    <lineage>
        <taxon>Eukaryota</taxon>
        <taxon>Metazoa</taxon>
        <taxon>Chordata</taxon>
        <taxon>Craniata</taxon>
        <taxon>Vertebrata</taxon>
        <taxon>Euteleostomi</taxon>
        <taxon>Mammalia</taxon>
        <taxon>Eutheria</taxon>
        <taxon>Laurasiatheria</taxon>
        <taxon>Chiroptera</taxon>
        <taxon>Yangochiroptera</taxon>
        <taxon>Molossidae</taxon>
        <taxon>Molossus</taxon>
    </lineage>
</organism>
<evidence type="ECO:0000313" key="3">
    <source>
        <dbReference type="Proteomes" id="UP000550707"/>
    </source>
</evidence>
<keyword evidence="3" id="KW-1185">Reference proteome</keyword>
<evidence type="ECO:0000256" key="1">
    <source>
        <dbReference type="SAM" id="MobiDB-lite"/>
    </source>
</evidence>
<protein>
    <submittedName>
        <fullName evidence="2">Uncharacterized protein</fullName>
    </submittedName>
</protein>
<dbReference type="InParanoid" id="A0A7J8I8A8"/>
<gene>
    <name evidence="2" type="ORF">HJG59_010623</name>
</gene>
<dbReference type="AlphaFoldDB" id="A0A7J8I8A8"/>
<comment type="caution">
    <text evidence="2">The sequence shown here is derived from an EMBL/GenBank/DDBJ whole genome shotgun (WGS) entry which is preliminary data.</text>
</comment>
<evidence type="ECO:0000313" key="2">
    <source>
        <dbReference type="EMBL" id="KAF6480813.1"/>
    </source>
</evidence>
<feature type="compositionally biased region" description="Polar residues" evidence="1">
    <location>
        <begin position="30"/>
        <end position="50"/>
    </location>
</feature>